<dbReference type="Proteomes" id="UP001180020">
    <property type="component" value="Unassembled WGS sequence"/>
</dbReference>
<feature type="region of interest" description="Disordered" evidence="1">
    <location>
        <begin position="1"/>
        <end position="55"/>
    </location>
</feature>
<dbReference type="Pfam" id="PF14559">
    <property type="entry name" value="TPR_19"/>
    <property type="match status" value="1"/>
</dbReference>
<dbReference type="InterPro" id="IPR011990">
    <property type="entry name" value="TPR-like_helical_dom_sf"/>
</dbReference>
<sequence length="293" mass="32495">MNSSSPLTSASTPITTTTTRSSHTPPPPPLSLKKPQTHPIGNPKPPWILHPPTHPFPTTSDPHLLHLQTLSADTIPFSLRLIQVKKRLDHSQSIPTHSPVGRAVSALASVAAELHRDRGSRETGDSYASLFRHVFSGSPNLLVSLLVLLADYFASATENSIFVAEGGSPPPREIVPRADRERRRAEYERIIVSGMQRSSLILLNYAQFLHRIAGDLDRAEQYFKLAVQAEPVDAEVMSRYAMFLWEERGDMEGAEEMLLAAIDAEPSSYHTGNYARFLWQTGAWDTCYPLNPP</sequence>
<dbReference type="AlphaFoldDB" id="A0AAV9C5N3"/>
<dbReference type="PANTHER" id="PTHR26312:SF153">
    <property type="entry name" value="EXPRESSED PROTEIN"/>
    <property type="match status" value="1"/>
</dbReference>
<evidence type="ECO:0000313" key="2">
    <source>
        <dbReference type="EMBL" id="KAK1284413.1"/>
    </source>
</evidence>
<evidence type="ECO:0000256" key="1">
    <source>
        <dbReference type="SAM" id="MobiDB-lite"/>
    </source>
</evidence>
<feature type="compositionally biased region" description="Pro residues" evidence="1">
    <location>
        <begin position="42"/>
        <end position="55"/>
    </location>
</feature>
<dbReference type="SUPFAM" id="SSF48452">
    <property type="entry name" value="TPR-like"/>
    <property type="match status" value="1"/>
</dbReference>
<protein>
    <submittedName>
        <fullName evidence="2">Uncharacterized protein</fullName>
    </submittedName>
</protein>
<comment type="caution">
    <text evidence="2">The sequence shown here is derived from an EMBL/GenBank/DDBJ whole genome shotgun (WGS) entry which is preliminary data.</text>
</comment>
<dbReference type="Gene3D" id="1.25.40.10">
    <property type="entry name" value="Tetratricopeptide repeat domain"/>
    <property type="match status" value="1"/>
</dbReference>
<gene>
    <name evidence="2" type="ORF">QJS10_CPB21g00520</name>
</gene>
<name>A0AAV9C5N3_ACOCL</name>
<organism evidence="2 3">
    <name type="scientific">Acorus calamus</name>
    <name type="common">Sweet flag</name>
    <dbReference type="NCBI Taxonomy" id="4465"/>
    <lineage>
        <taxon>Eukaryota</taxon>
        <taxon>Viridiplantae</taxon>
        <taxon>Streptophyta</taxon>
        <taxon>Embryophyta</taxon>
        <taxon>Tracheophyta</taxon>
        <taxon>Spermatophyta</taxon>
        <taxon>Magnoliopsida</taxon>
        <taxon>Liliopsida</taxon>
        <taxon>Acoraceae</taxon>
        <taxon>Acorus</taxon>
    </lineage>
</organism>
<reference evidence="2" key="1">
    <citation type="journal article" date="2023" name="Nat. Commun.">
        <title>Diploid and tetraploid genomes of Acorus and the evolution of monocots.</title>
        <authorList>
            <person name="Ma L."/>
            <person name="Liu K.W."/>
            <person name="Li Z."/>
            <person name="Hsiao Y.Y."/>
            <person name="Qi Y."/>
            <person name="Fu T."/>
            <person name="Tang G.D."/>
            <person name="Zhang D."/>
            <person name="Sun W.H."/>
            <person name="Liu D.K."/>
            <person name="Li Y."/>
            <person name="Chen G.Z."/>
            <person name="Liu X.D."/>
            <person name="Liao X.Y."/>
            <person name="Jiang Y.T."/>
            <person name="Yu X."/>
            <person name="Hao Y."/>
            <person name="Huang J."/>
            <person name="Zhao X.W."/>
            <person name="Ke S."/>
            <person name="Chen Y.Y."/>
            <person name="Wu W.L."/>
            <person name="Hsu J.L."/>
            <person name="Lin Y.F."/>
            <person name="Huang M.D."/>
            <person name="Li C.Y."/>
            <person name="Huang L."/>
            <person name="Wang Z.W."/>
            <person name="Zhao X."/>
            <person name="Zhong W.Y."/>
            <person name="Peng D.H."/>
            <person name="Ahmad S."/>
            <person name="Lan S."/>
            <person name="Zhang J.S."/>
            <person name="Tsai W.C."/>
            <person name="Van de Peer Y."/>
            <person name="Liu Z.J."/>
        </authorList>
    </citation>
    <scope>NUCLEOTIDE SEQUENCE</scope>
    <source>
        <strain evidence="2">CP</strain>
    </source>
</reference>
<feature type="compositionally biased region" description="Low complexity" evidence="1">
    <location>
        <begin position="1"/>
        <end position="23"/>
    </location>
</feature>
<keyword evidence="3" id="KW-1185">Reference proteome</keyword>
<dbReference type="EMBL" id="JAUJYO010000021">
    <property type="protein sequence ID" value="KAK1284413.1"/>
    <property type="molecule type" value="Genomic_DNA"/>
</dbReference>
<accession>A0AAV9C5N3</accession>
<dbReference type="PANTHER" id="PTHR26312">
    <property type="entry name" value="TETRATRICOPEPTIDE REPEAT PROTEIN 5"/>
    <property type="match status" value="1"/>
</dbReference>
<evidence type="ECO:0000313" key="3">
    <source>
        <dbReference type="Proteomes" id="UP001180020"/>
    </source>
</evidence>
<proteinExistence type="predicted"/>
<reference evidence="2" key="2">
    <citation type="submission" date="2023-06" db="EMBL/GenBank/DDBJ databases">
        <authorList>
            <person name="Ma L."/>
            <person name="Liu K.-W."/>
            <person name="Li Z."/>
            <person name="Hsiao Y.-Y."/>
            <person name="Qi Y."/>
            <person name="Fu T."/>
            <person name="Tang G."/>
            <person name="Zhang D."/>
            <person name="Sun W.-H."/>
            <person name="Liu D.-K."/>
            <person name="Li Y."/>
            <person name="Chen G.-Z."/>
            <person name="Liu X.-D."/>
            <person name="Liao X.-Y."/>
            <person name="Jiang Y.-T."/>
            <person name="Yu X."/>
            <person name="Hao Y."/>
            <person name="Huang J."/>
            <person name="Zhao X.-W."/>
            <person name="Ke S."/>
            <person name="Chen Y.-Y."/>
            <person name="Wu W.-L."/>
            <person name="Hsu J.-L."/>
            <person name="Lin Y.-F."/>
            <person name="Huang M.-D."/>
            <person name="Li C.-Y."/>
            <person name="Huang L."/>
            <person name="Wang Z.-W."/>
            <person name="Zhao X."/>
            <person name="Zhong W.-Y."/>
            <person name="Peng D.-H."/>
            <person name="Ahmad S."/>
            <person name="Lan S."/>
            <person name="Zhang J.-S."/>
            <person name="Tsai W.-C."/>
            <person name="Van De Peer Y."/>
            <person name="Liu Z.-J."/>
        </authorList>
    </citation>
    <scope>NUCLEOTIDE SEQUENCE</scope>
    <source>
        <strain evidence="2">CP</strain>
        <tissue evidence="2">Leaves</tissue>
    </source>
</reference>